<dbReference type="OrthoDB" id="7055905at2"/>
<dbReference type="PATRIC" id="fig|84292.3.peg.2549"/>
<dbReference type="Proteomes" id="UP000037737">
    <property type="component" value="Unassembled WGS sequence"/>
</dbReference>
<evidence type="ECO:0000313" key="2">
    <source>
        <dbReference type="Proteomes" id="UP000037737"/>
    </source>
</evidence>
<keyword evidence="2" id="KW-1185">Reference proteome</keyword>
<gene>
    <name evidence="1" type="ORF">XI38_12550</name>
</gene>
<dbReference type="EMBL" id="LAVO01000013">
    <property type="protein sequence ID" value="KOS10078.1"/>
    <property type="molecule type" value="Genomic_DNA"/>
</dbReference>
<sequence>MKVAILTTLTDELVHFELTPADSDTINGDQVIVEVIDHDPVETLWRATLPVIREDDGVWRGAMDLDPFDSERRIFEIRRLTLPTAEGDGAVPVASPEVHLDDDSRLHAEPETPGTWASGNTAQAELDARLAQRAALRTQVLTVPGATGAKIYSCVMVVTGLLISQIQQVQGIEVRPLAVSTIGTDVETVLNDILPQLGHGVQMPKGEWLKLQDKQHAAILHIRNIGADDAESAARLADRAANDLLDLLALRRGARGVVLGGALLHTSENGTQIRPMRVGPGYHGNLAVGVISGEDTRTLLALWSASQADGRARLWLSMRADALRDSRADYRFFGMFNLLEAIAHELLPDTHPVVDDAGQPFVMSMGKRGPVNYTMKQARGAVWALAQHVSRAFPTSLSSYSSRRYVPDPSKPGGLKEVDGDLWKDLKLWVDVRNLVAHEGTIRSPSGTPLVGKRGDLGAELKALANPPGDAEVGFWLLSRNIEALTHDTLNAYLRGLL</sequence>
<accession>A0A0M8MEX8</accession>
<reference evidence="1" key="1">
    <citation type="submission" date="2015-04" db="EMBL/GenBank/DDBJ databases">
        <title>Complete genome sequence of Microbacterium chocolatum SIT 101, a bacterium enantioselectively hydrolyzing mesomeric diesters.</title>
        <authorList>
            <person name="Li X."/>
            <person name="Xu Y."/>
        </authorList>
    </citation>
    <scope>NUCLEOTIDE SEQUENCE [LARGE SCALE GENOMIC DNA]</scope>
    <source>
        <strain evidence="1">SIT 101</strain>
    </source>
</reference>
<evidence type="ECO:0000313" key="1">
    <source>
        <dbReference type="EMBL" id="KOS10078.1"/>
    </source>
</evidence>
<protein>
    <submittedName>
        <fullName evidence="1">Uncharacterized protein</fullName>
    </submittedName>
</protein>
<dbReference type="KEGG" id="mcw:A8L33_10545"/>
<organism evidence="1 2">
    <name type="scientific">Microbacterium aurantiacum</name>
    <dbReference type="NCBI Taxonomy" id="162393"/>
    <lineage>
        <taxon>Bacteria</taxon>
        <taxon>Bacillati</taxon>
        <taxon>Actinomycetota</taxon>
        <taxon>Actinomycetes</taxon>
        <taxon>Micrococcales</taxon>
        <taxon>Microbacteriaceae</taxon>
        <taxon>Microbacterium</taxon>
    </lineage>
</organism>
<name>A0A0M8MEX8_9MICO</name>
<proteinExistence type="predicted"/>
<dbReference type="AlphaFoldDB" id="A0A0M8MEX8"/>
<comment type="caution">
    <text evidence="1">The sequence shown here is derived from an EMBL/GenBank/DDBJ whole genome shotgun (WGS) entry which is preliminary data.</text>
</comment>